<evidence type="ECO:0000256" key="4">
    <source>
        <dbReference type="RuleBase" id="RU003476"/>
    </source>
</evidence>
<dbReference type="InterPro" id="IPR015797">
    <property type="entry name" value="NUDIX_hydrolase-like_dom_sf"/>
</dbReference>
<dbReference type="PROSITE" id="PS51462">
    <property type="entry name" value="NUDIX"/>
    <property type="match status" value="1"/>
</dbReference>
<dbReference type="SUPFAM" id="SSF55811">
    <property type="entry name" value="Nudix"/>
    <property type="match status" value="1"/>
</dbReference>
<dbReference type="InterPro" id="IPR000086">
    <property type="entry name" value="NUDIX_hydrolase_dom"/>
</dbReference>
<keyword evidence="7" id="KW-1185">Reference proteome</keyword>
<sequence length="141" mass="15115">MPASVLTVAAICFENSEGQVLTVRKRGTTKFMLPGGKLEPGETPKEAAIREIEEEVGIDLDAADVTFLGEWTTAAANEAATDLVGTVYLATLTGAPRARAEIDELRWVDAYPGPTADLGDLAPLLSECVMPELRRLRDARS</sequence>
<dbReference type="EMBL" id="JACHWJ010000001">
    <property type="protein sequence ID" value="MBB2956094.1"/>
    <property type="molecule type" value="Genomic_DNA"/>
</dbReference>
<dbReference type="GO" id="GO:0016787">
    <property type="term" value="F:hydrolase activity"/>
    <property type="evidence" value="ECO:0007669"/>
    <property type="project" value="UniProtKB-KW"/>
</dbReference>
<evidence type="ECO:0000259" key="5">
    <source>
        <dbReference type="PROSITE" id="PS51462"/>
    </source>
</evidence>
<evidence type="ECO:0000256" key="1">
    <source>
        <dbReference type="ARBA" id="ARBA00001946"/>
    </source>
</evidence>
<reference evidence="6 7" key="1">
    <citation type="submission" date="2020-08" db="EMBL/GenBank/DDBJ databases">
        <title>Sequencing the genomes of 1000 actinobacteria strains.</title>
        <authorList>
            <person name="Klenk H.-P."/>
        </authorList>
    </citation>
    <scope>NUCLEOTIDE SEQUENCE [LARGE SCALE GENOMIC DNA]</scope>
    <source>
        <strain evidence="6 7">DSM 20419</strain>
    </source>
</reference>
<proteinExistence type="inferred from homology"/>
<dbReference type="RefSeq" id="WP_209438682.1">
    <property type="nucleotide sequence ID" value="NZ_CZJS01000082.1"/>
</dbReference>
<evidence type="ECO:0000313" key="7">
    <source>
        <dbReference type="Proteomes" id="UP000545286"/>
    </source>
</evidence>
<dbReference type="PROSITE" id="PS00893">
    <property type="entry name" value="NUDIX_BOX"/>
    <property type="match status" value="1"/>
</dbReference>
<accession>A0A7W4UKF8</accession>
<dbReference type="PANTHER" id="PTHR43046">
    <property type="entry name" value="GDP-MANNOSE MANNOSYL HYDROLASE"/>
    <property type="match status" value="1"/>
</dbReference>
<evidence type="ECO:0000256" key="2">
    <source>
        <dbReference type="ARBA" id="ARBA00005582"/>
    </source>
</evidence>
<comment type="similarity">
    <text evidence="2 4">Belongs to the Nudix hydrolase family.</text>
</comment>
<dbReference type="AlphaFoldDB" id="A0A7W4UKF8"/>
<comment type="cofactor">
    <cofactor evidence="1">
        <name>Mg(2+)</name>
        <dbReference type="ChEBI" id="CHEBI:18420"/>
    </cofactor>
</comment>
<gene>
    <name evidence="6" type="ORF">FHX72_000206</name>
</gene>
<dbReference type="PRINTS" id="PR00502">
    <property type="entry name" value="NUDIXFAMILY"/>
</dbReference>
<evidence type="ECO:0000256" key="3">
    <source>
        <dbReference type="ARBA" id="ARBA00022801"/>
    </source>
</evidence>
<dbReference type="Gene3D" id="3.90.79.10">
    <property type="entry name" value="Nucleoside Triphosphate Pyrophosphohydrolase"/>
    <property type="match status" value="1"/>
</dbReference>
<organism evidence="6 7">
    <name type="scientific">Pseudoclavibacter helvolus</name>
    <dbReference type="NCBI Taxonomy" id="255205"/>
    <lineage>
        <taxon>Bacteria</taxon>
        <taxon>Bacillati</taxon>
        <taxon>Actinomycetota</taxon>
        <taxon>Actinomycetes</taxon>
        <taxon>Micrococcales</taxon>
        <taxon>Microbacteriaceae</taxon>
        <taxon>Pseudoclavibacter</taxon>
    </lineage>
</organism>
<evidence type="ECO:0000313" key="6">
    <source>
        <dbReference type="EMBL" id="MBB2956094.1"/>
    </source>
</evidence>
<keyword evidence="3 4" id="KW-0378">Hydrolase</keyword>
<dbReference type="InterPro" id="IPR020084">
    <property type="entry name" value="NUDIX_hydrolase_CS"/>
</dbReference>
<dbReference type="InterPro" id="IPR020476">
    <property type="entry name" value="Nudix_hydrolase"/>
</dbReference>
<dbReference type="Pfam" id="PF00293">
    <property type="entry name" value="NUDIX"/>
    <property type="match status" value="1"/>
</dbReference>
<feature type="domain" description="Nudix hydrolase" evidence="5">
    <location>
        <begin position="3"/>
        <end position="131"/>
    </location>
</feature>
<dbReference type="Proteomes" id="UP000545286">
    <property type="component" value="Unassembled WGS sequence"/>
</dbReference>
<name>A0A7W4UKF8_9MICO</name>
<comment type="caution">
    <text evidence="6">The sequence shown here is derived from an EMBL/GenBank/DDBJ whole genome shotgun (WGS) entry which is preliminary data.</text>
</comment>
<protein>
    <submittedName>
        <fullName evidence="6">8-oxo-dGTP pyrophosphatase MutT (NUDIX family)</fullName>
    </submittedName>
</protein>
<dbReference type="CDD" id="cd04690">
    <property type="entry name" value="NUDIX_Hydrolase"/>
    <property type="match status" value="1"/>
</dbReference>
<dbReference type="PANTHER" id="PTHR43046:SF2">
    <property type="entry name" value="8-OXO-DGTP DIPHOSPHATASE-RELATED"/>
    <property type="match status" value="1"/>
</dbReference>